<dbReference type="KEGG" id="broo:brsh051_17880"/>
<dbReference type="GO" id="GO:0051287">
    <property type="term" value="F:NAD binding"/>
    <property type="evidence" value="ECO:0007669"/>
    <property type="project" value="InterPro"/>
</dbReference>
<proteinExistence type="inferred from homology"/>
<reference evidence="7" key="1">
    <citation type="journal article" date="2024" name="Int. J. Syst. Evol. Microbiol.">
        <title>Brooklawnia propionicigenes sp. nov., a facultatively anaerobic, propionate-producing bacterium isolated from a methanogenic reactor treating waste from cattle farms.</title>
        <authorList>
            <person name="Akita Y."/>
            <person name="Ueki A."/>
            <person name="Tonouchi A."/>
            <person name="Sugawara Y."/>
            <person name="Honma S."/>
            <person name="Kaku N."/>
            <person name="Ueki K."/>
        </authorList>
    </citation>
    <scope>NUCLEOTIDE SEQUENCE</scope>
    <source>
        <strain evidence="7">SH051</strain>
    </source>
</reference>
<dbReference type="PANTHER" id="PTHR10996:SF283">
    <property type="entry name" value="GLYOXYLATE_HYDROXYPYRUVATE REDUCTASE B"/>
    <property type="match status" value="1"/>
</dbReference>
<feature type="domain" description="D-isomer specific 2-hydroxyacid dehydrogenase catalytic" evidence="5">
    <location>
        <begin position="35"/>
        <end position="323"/>
    </location>
</feature>
<evidence type="ECO:0000313" key="8">
    <source>
        <dbReference type="Proteomes" id="UP001431656"/>
    </source>
</evidence>
<name>A0AAN0K740_9ACTN</name>
<dbReference type="PANTHER" id="PTHR10996">
    <property type="entry name" value="2-HYDROXYACID DEHYDROGENASE-RELATED"/>
    <property type="match status" value="1"/>
</dbReference>
<dbReference type="PROSITE" id="PS00671">
    <property type="entry name" value="D_2_HYDROXYACID_DH_3"/>
    <property type="match status" value="1"/>
</dbReference>
<dbReference type="Proteomes" id="UP001431656">
    <property type="component" value="Chromosome"/>
</dbReference>
<comment type="similarity">
    <text evidence="1 4">Belongs to the D-isomer specific 2-hydroxyacid dehydrogenase family.</text>
</comment>
<dbReference type="InterPro" id="IPR036291">
    <property type="entry name" value="NAD(P)-bd_dom_sf"/>
</dbReference>
<dbReference type="InterPro" id="IPR043322">
    <property type="entry name" value="CtBP"/>
</dbReference>
<dbReference type="CDD" id="cd05299">
    <property type="entry name" value="CtBP_dh"/>
    <property type="match status" value="1"/>
</dbReference>
<dbReference type="Pfam" id="PF02826">
    <property type="entry name" value="2-Hacid_dh_C"/>
    <property type="match status" value="1"/>
</dbReference>
<dbReference type="GO" id="GO:0005829">
    <property type="term" value="C:cytosol"/>
    <property type="evidence" value="ECO:0007669"/>
    <property type="project" value="TreeGrafter"/>
</dbReference>
<dbReference type="EMBL" id="AP028056">
    <property type="protein sequence ID" value="BEH02507.1"/>
    <property type="molecule type" value="Genomic_DNA"/>
</dbReference>
<keyword evidence="2 4" id="KW-0560">Oxidoreductase</keyword>
<dbReference type="PROSITE" id="PS00670">
    <property type="entry name" value="D_2_HYDROXYACID_DH_2"/>
    <property type="match status" value="1"/>
</dbReference>
<evidence type="ECO:0008006" key="9">
    <source>
        <dbReference type="Google" id="ProtNLM"/>
    </source>
</evidence>
<gene>
    <name evidence="7" type="ORF">brsh051_17880</name>
</gene>
<dbReference type="GO" id="GO:0030267">
    <property type="term" value="F:glyoxylate reductase (NADPH) activity"/>
    <property type="evidence" value="ECO:0007669"/>
    <property type="project" value="TreeGrafter"/>
</dbReference>
<evidence type="ECO:0000313" key="7">
    <source>
        <dbReference type="EMBL" id="BEH02507.1"/>
    </source>
</evidence>
<dbReference type="Pfam" id="PF00389">
    <property type="entry name" value="2-Hacid_dh"/>
    <property type="match status" value="1"/>
</dbReference>
<keyword evidence="3" id="KW-0520">NAD</keyword>
<evidence type="ECO:0000256" key="1">
    <source>
        <dbReference type="ARBA" id="ARBA00005854"/>
    </source>
</evidence>
<dbReference type="SUPFAM" id="SSF51735">
    <property type="entry name" value="NAD(P)-binding Rossmann-fold domains"/>
    <property type="match status" value="1"/>
</dbReference>
<keyword evidence="8" id="KW-1185">Reference proteome</keyword>
<feature type="domain" description="D-isomer specific 2-hydroxyacid dehydrogenase NAD-binding" evidence="6">
    <location>
        <begin position="114"/>
        <end position="290"/>
    </location>
</feature>
<evidence type="ECO:0000259" key="5">
    <source>
        <dbReference type="Pfam" id="PF00389"/>
    </source>
</evidence>
<protein>
    <recommendedName>
        <fullName evidence="9">C-terminal binding protein</fullName>
    </recommendedName>
</protein>
<evidence type="ECO:0000256" key="3">
    <source>
        <dbReference type="ARBA" id="ARBA00023027"/>
    </source>
</evidence>
<dbReference type="InterPro" id="IPR050223">
    <property type="entry name" value="D-isomer_2-hydroxyacid_DH"/>
</dbReference>
<organism evidence="7 8">
    <name type="scientific">Brooklawnia propionicigenes</name>
    <dbReference type="NCBI Taxonomy" id="3041175"/>
    <lineage>
        <taxon>Bacteria</taxon>
        <taxon>Bacillati</taxon>
        <taxon>Actinomycetota</taxon>
        <taxon>Actinomycetes</taxon>
        <taxon>Propionibacteriales</taxon>
        <taxon>Propionibacteriaceae</taxon>
        <taxon>Brooklawnia</taxon>
    </lineage>
</organism>
<dbReference type="RefSeq" id="WP_286264190.1">
    <property type="nucleotide sequence ID" value="NZ_AP028056.1"/>
</dbReference>
<accession>A0AAN0K740</accession>
<dbReference type="SUPFAM" id="SSF52283">
    <property type="entry name" value="Formate/glycerate dehydrogenase catalytic domain-like"/>
    <property type="match status" value="1"/>
</dbReference>
<dbReference type="InterPro" id="IPR006139">
    <property type="entry name" value="D-isomer_2_OHA_DH_cat_dom"/>
</dbReference>
<dbReference type="AlphaFoldDB" id="A0AAN0K740"/>
<evidence type="ECO:0000259" key="6">
    <source>
        <dbReference type="Pfam" id="PF02826"/>
    </source>
</evidence>
<sequence length="329" mass="35611">MPARVVYFNIDGGLDYENQLLAEWGVADKIELVGVTTPDNAEDTFVEAVADADGVLVEYFEVTRAVMERLPKLKVISLQAIGVSNVDLDAATDLGIGVTNTPGFCSEDVALHTVGMIIDLVRKISFLDRSVRAGHWNPMLGGLPTRVSGKTIGLVFFGSIPKLMVPILQAIGLRVIVYAPTKSAEYLEEYGVEKVDSLDELLATSDIVSLHTPLLPETRHLIGKRELELMKPTAFLINTARGSVVDEPALVEALTTGQIAGAGVDVIEDEDTETSDLFSLENVLITPHAAFISEESLADGRRIALQQLVQRLVFNEAPENLVNMGTGTR</sequence>
<dbReference type="Gene3D" id="3.40.50.720">
    <property type="entry name" value="NAD(P)-binding Rossmann-like Domain"/>
    <property type="match status" value="2"/>
</dbReference>
<evidence type="ECO:0000256" key="4">
    <source>
        <dbReference type="RuleBase" id="RU003719"/>
    </source>
</evidence>
<dbReference type="InterPro" id="IPR029753">
    <property type="entry name" value="D-isomer_DH_CS"/>
</dbReference>
<dbReference type="InterPro" id="IPR006140">
    <property type="entry name" value="D-isomer_DH_NAD-bd"/>
</dbReference>
<evidence type="ECO:0000256" key="2">
    <source>
        <dbReference type="ARBA" id="ARBA00023002"/>
    </source>
</evidence>
<dbReference type="FunFam" id="3.40.50.720:FF:000203">
    <property type="entry name" value="D-3-phosphoglycerate dehydrogenase (SerA)"/>
    <property type="match status" value="1"/>
</dbReference>
<dbReference type="GO" id="GO:0003714">
    <property type="term" value="F:transcription corepressor activity"/>
    <property type="evidence" value="ECO:0007669"/>
    <property type="project" value="InterPro"/>
</dbReference>
<dbReference type="GO" id="GO:0016618">
    <property type="term" value="F:hydroxypyruvate reductase [NAD(P)H] activity"/>
    <property type="evidence" value="ECO:0007669"/>
    <property type="project" value="TreeGrafter"/>
</dbReference>